<dbReference type="CDD" id="cd00082">
    <property type="entry name" value="HisKA"/>
    <property type="match status" value="1"/>
</dbReference>
<dbReference type="InterPro" id="IPR000014">
    <property type="entry name" value="PAS"/>
</dbReference>
<dbReference type="PANTHER" id="PTHR43304">
    <property type="entry name" value="PHYTOCHROME-LIKE PROTEIN CPH1"/>
    <property type="match status" value="1"/>
</dbReference>
<evidence type="ECO:0000256" key="6">
    <source>
        <dbReference type="SAM" id="Coils"/>
    </source>
</evidence>
<feature type="coiled-coil region" evidence="6">
    <location>
        <begin position="435"/>
        <end position="497"/>
    </location>
</feature>
<dbReference type="InterPro" id="IPR029016">
    <property type="entry name" value="GAF-like_dom_sf"/>
</dbReference>
<sequence length="751" mass="82924">MNDSPAQPLGRNRIDVLHSYHILDSDTEADYDGIIQLAAQICQTPIAQINFVDETRQWVKANLGLSLGNSPIEESFCAHTILDPLNPLIVEDARLDDRFAHNPSVNQQPHIVFYAGLPLVDPDGFALGSLCVLDQRPRQLTTEQIDALAILARQVVNLLVLRKANQDLKALLHSEQQSRAEAQTQSQLRLASAESEARFRALIEEAPVATMLLVGPDHIIALANQAMIDMLGKGATIVGQPAVQAVPELGAQPYLQVLNQVFASGLTHQARAMPGELDINGERSQHYFDFTYKPLRNSAGEPYGILSVAIDVTEQFMARQQLEEATNQLRSMVESAPFPIGVYTGRQMLIRFANQAIIDVFGKGPDVIGKSYLELLPELADQQIFKQLLGVYDSGVPFASGTQRVMIEHEGALVPYYFNYNFTPLFDASGQVYGVMNTAAEVTELELARQSLEESEGRYRLLSAHLEEQVQQRTQELAAVNEELAASNEELMASNENTTAVNSALSESNLNLSRSNDNLEQFAYIASHDLQEPLRKIQQFGDLLQSQHGDQLGEGMKYLERMQTAAARMSTLIRDLLTFSRIATQRDGSGPVSLQRVVAEVLITLDWTIQDVAAQIQVGSLPTVSGDETQLEQLFQNLLSNALKFRRVDTPPLIAIRATLINATDLPLGVKPDRLTAQYHRIDVMDNGVGFEEKYLDRIFQVFQRLHSKNEFTGTGIGLAICEKVVRNHGGAITATSQPGQGTTFIVYLPG</sequence>
<feature type="domain" description="Histidine kinase" evidence="7">
    <location>
        <begin position="525"/>
        <end position="751"/>
    </location>
</feature>
<dbReference type="Pfam" id="PF01590">
    <property type="entry name" value="GAF"/>
    <property type="match status" value="1"/>
</dbReference>
<dbReference type="InterPro" id="IPR036890">
    <property type="entry name" value="HATPase_C_sf"/>
</dbReference>
<dbReference type="InterPro" id="IPR003661">
    <property type="entry name" value="HisK_dim/P_dom"/>
</dbReference>
<evidence type="ECO:0000256" key="2">
    <source>
        <dbReference type="ARBA" id="ARBA00012438"/>
    </source>
</evidence>
<keyword evidence="3" id="KW-0597">Phosphoprotein</keyword>
<dbReference type="Gene3D" id="1.10.287.130">
    <property type="match status" value="1"/>
</dbReference>
<dbReference type="PANTHER" id="PTHR43304:SF1">
    <property type="entry name" value="PAC DOMAIN-CONTAINING PROTEIN"/>
    <property type="match status" value="1"/>
</dbReference>
<dbReference type="PROSITE" id="PS50109">
    <property type="entry name" value="HIS_KIN"/>
    <property type="match status" value="1"/>
</dbReference>
<dbReference type="InterPro" id="IPR005467">
    <property type="entry name" value="His_kinase_dom"/>
</dbReference>
<dbReference type="SUPFAM" id="SSF55781">
    <property type="entry name" value="GAF domain-like"/>
    <property type="match status" value="1"/>
</dbReference>
<accession>A0A6M0IQ09</accession>
<dbReference type="SMART" id="SM00091">
    <property type="entry name" value="PAS"/>
    <property type="match status" value="2"/>
</dbReference>
<dbReference type="SUPFAM" id="SSF47384">
    <property type="entry name" value="Homodimeric domain of signal transducing histidine kinase"/>
    <property type="match status" value="1"/>
</dbReference>
<dbReference type="Pfam" id="PF08448">
    <property type="entry name" value="PAS_4"/>
    <property type="match status" value="2"/>
</dbReference>
<dbReference type="SMART" id="SM00387">
    <property type="entry name" value="HATPase_c"/>
    <property type="match status" value="1"/>
</dbReference>
<dbReference type="Pfam" id="PF02518">
    <property type="entry name" value="HATPase_c"/>
    <property type="match status" value="1"/>
</dbReference>
<keyword evidence="6" id="KW-0175">Coiled coil</keyword>
<dbReference type="InterPro" id="IPR013656">
    <property type="entry name" value="PAS_4"/>
</dbReference>
<gene>
    <name evidence="9" type="ORF">GK091_24390</name>
</gene>
<dbReference type="RefSeq" id="WP_164043165.1">
    <property type="nucleotide sequence ID" value="NZ_JAAGNZ010000003.1"/>
</dbReference>
<evidence type="ECO:0000256" key="4">
    <source>
        <dbReference type="ARBA" id="ARBA00022679"/>
    </source>
</evidence>
<dbReference type="SUPFAM" id="SSF55785">
    <property type="entry name" value="PYP-like sensor domain (PAS domain)"/>
    <property type="match status" value="2"/>
</dbReference>
<comment type="caution">
    <text evidence="9">The sequence shown here is derived from an EMBL/GenBank/DDBJ whole genome shotgun (WGS) entry which is preliminary data.</text>
</comment>
<reference evidence="9 10" key="1">
    <citation type="submission" date="2020-02" db="EMBL/GenBank/DDBJ databases">
        <title>Draft genome sequence of two Spirosoma agri KCTC 52727 and Spirosoma terrae KCTC 52035.</title>
        <authorList>
            <person name="Rojas J."/>
            <person name="Ambika Manirajan B."/>
            <person name="Ratering S."/>
            <person name="Suarez C."/>
            <person name="Schnell S."/>
        </authorList>
    </citation>
    <scope>NUCLEOTIDE SEQUENCE [LARGE SCALE GENOMIC DNA]</scope>
    <source>
        <strain evidence="9 10">KCTC 52727</strain>
    </source>
</reference>
<evidence type="ECO:0000313" key="9">
    <source>
        <dbReference type="EMBL" id="NEU70042.1"/>
    </source>
</evidence>
<feature type="domain" description="PAC" evidence="8">
    <location>
        <begin position="271"/>
        <end position="324"/>
    </location>
</feature>
<dbReference type="InterPro" id="IPR003018">
    <property type="entry name" value="GAF"/>
</dbReference>
<keyword evidence="10" id="KW-1185">Reference proteome</keyword>
<dbReference type="FunFam" id="3.30.565.10:FF:000006">
    <property type="entry name" value="Sensor histidine kinase WalK"/>
    <property type="match status" value="1"/>
</dbReference>
<dbReference type="GO" id="GO:0000155">
    <property type="term" value="F:phosphorelay sensor kinase activity"/>
    <property type="evidence" value="ECO:0007669"/>
    <property type="project" value="InterPro"/>
</dbReference>
<dbReference type="Proteomes" id="UP000477386">
    <property type="component" value="Unassembled WGS sequence"/>
</dbReference>
<keyword evidence="4" id="KW-0808">Transferase</keyword>
<name>A0A6M0IQ09_9BACT</name>
<dbReference type="NCBIfam" id="TIGR00229">
    <property type="entry name" value="sensory_box"/>
    <property type="match status" value="2"/>
</dbReference>
<evidence type="ECO:0000259" key="8">
    <source>
        <dbReference type="PROSITE" id="PS50113"/>
    </source>
</evidence>
<dbReference type="EC" id="2.7.13.3" evidence="2"/>
<comment type="catalytic activity">
    <reaction evidence="1">
        <text>ATP + protein L-histidine = ADP + protein N-phospho-L-histidine.</text>
        <dbReference type="EC" id="2.7.13.3"/>
    </reaction>
</comment>
<dbReference type="AlphaFoldDB" id="A0A6M0IQ09"/>
<dbReference type="InterPro" id="IPR004358">
    <property type="entry name" value="Sig_transdc_His_kin-like_C"/>
</dbReference>
<dbReference type="InterPro" id="IPR003594">
    <property type="entry name" value="HATPase_dom"/>
</dbReference>
<organism evidence="9 10">
    <name type="scientific">Spirosoma agri</name>
    <dbReference type="NCBI Taxonomy" id="1987381"/>
    <lineage>
        <taxon>Bacteria</taxon>
        <taxon>Pseudomonadati</taxon>
        <taxon>Bacteroidota</taxon>
        <taxon>Cytophagia</taxon>
        <taxon>Cytophagales</taxon>
        <taxon>Cytophagaceae</taxon>
        <taxon>Spirosoma</taxon>
    </lineage>
</organism>
<dbReference type="Gene3D" id="3.30.450.40">
    <property type="match status" value="1"/>
</dbReference>
<dbReference type="InterPro" id="IPR036097">
    <property type="entry name" value="HisK_dim/P_sf"/>
</dbReference>
<dbReference type="SMART" id="SM00065">
    <property type="entry name" value="GAF"/>
    <property type="match status" value="1"/>
</dbReference>
<dbReference type="Gene3D" id="3.30.450.20">
    <property type="entry name" value="PAS domain"/>
    <property type="match status" value="2"/>
</dbReference>
<evidence type="ECO:0000256" key="1">
    <source>
        <dbReference type="ARBA" id="ARBA00000085"/>
    </source>
</evidence>
<dbReference type="PROSITE" id="PS50113">
    <property type="entry name" value="PAC"/>
    <property type="match status" value="2"/>
</dbReference>
<dbReference type="Gene3D" id="3.30.565.10">
    <property type="entry name" value="Histidine kinase-like ATPase, C-terminal domain"/>
    <property type="match status" value="1"/>
</dbReference>
<evidence type="ECO:0000256" key="3">
    <source>
        <dbReference type="ARBA" id="ARBA00022553"/>
    </source>
</evidence>
<evidence type="ECO:0000313" key="10">
    <source>
        <dbReference type="Proteomes" id="UP000477386"/>
    </source>
</evidence>
<evidence type="ECO:0000259" key="7">
    <source>
        <dbReference type="PROSITE" id="PS50109"/>
    </source>
</evidence>
<dbReference type="SUPFAM" id="SSF55874">
    <property type="entry name" value="ATPase domain of HSP90 chaperone/DNA topoisomerase II/histidine kinase"/>
    <property type="match status" value="1"/>
</dbReference>
<feature type="domain" description="PAC" evidence="8">
    <location>
        <begin position="400"/>
        <end position="454"/>
    </location>
</feature>
<dbReference type="InterPro" id="IPR000700">
    <property type="entry name" value="PAS-assoc_C"/>
</dbReference>
<dbReference type="Pfam" id="PF00512">
    <property type="entry name" value="HisKA"/>
    <property type="match status" value="1"/>
</dbReference>
<protein>
    <recommendedName>
        <fullName evidence="2">histidine kinase</fullName>
        <ecNumber evidence="2">2.7.13.3</ecNumber>
    </recommendedName>
</protein>
<keyword evidence="5" id="KW-0418">Kinase</keyword>
<dbReference type="PRINTS" id="PR00344">
    <property type="entry name" value="BCTRLSENSOR"/>
</dbReference>
<dbReference type="EMBL" id="JAAGNZ010000003">
    <property type="protein sequence ID" value="NEU70042.1"/>
    <property type="molecule type" value="Genomic_DNA"/>
</dbReference>
<dbReference type="SMART" id="SM00388">
    <property type="entry name" value="HisKA"/>
    <property type="match status" value="1"/>
</dbReference>
<dbReference type="InterPro" id="IPR052162">
    <property type="entry name" value="Sensor_kinase/Photoreceptor"/>
</dbReference>
<dbReference type="InterPro" id="IPR035965">
    <property type="entry name" value="PAS-like_dom_sf"/>
</dbReference>
<evidence type="ECO:0000256" key="5">
    <source>
        <dbReference type="ARBA" id="ARBA00022777"/>
    </source>
</evidence>
<proteinExistence type="predicted"/>